<dbReference type="InterPro" id="IPR052036">
    <property type="entry name" value="Hydrolase/PRTase-associated"/>
</dbReference>
<dbReference type="RefSeq" id="WP_097442785.1">
    <property type="nucleotide sequence ID" value="NZ_NBWU01000004.1"/>
</dbReference>
<evidence type="ECO:0000313" key="1">
    <source>
        <dbReference type="EMBL" id="PCE64066.1"/>
    </source>
</evidence>
<evidence type="ECO:0008006" key="3">
    <source>
        <dbReference type="Google" id="ProtNLM"/>
    </source>
</evidence>
<dbReference type="InterPro" id="IPR007815">
    <property type="entry name" value="Emycin_Estase"/>
</dbReference>
<gene>
    <name evidence="1" type="ORF">B7P33_12565</name>
</gene>
<dbReference type="Gene3D" id="3.30.1870.10">
    <property type="entry name" value="EreA-like, domain 2"/>
    <property type="match status" value="1"/>
</dbReference>
<keyword evidence="2" id="KW-1185">Reference proteome</keyword>
<evidence type="ECO:0000313" key="2">
    <source>
        <dbReference type="Proteomes" id="UP000219559"/>
    </source>
</evidence>
<dbReference type="Pfam" id="PF05139">
    <property type="entry name" value="Erythro_esteras"/>
    <property type="match status" value="1"/>
</dbReference>
<dbReference type="CDD" id="cd14728">
    <property type="entry name" value="Ere-like"/>
    <property type="match status" value="1"/>
</dbReference>
<name>A0A2A4G7U8_9FLAO</name>
<sequence length="407" mass="46449">MRRSIFFFFVVLGGLMHAQKNIAQPLQFSSDLERFESLTPLKEVLKDVDIVALGENTHGLGKVFQTKVELVKFLHAELGFDLVLFESGYGDAALAWANWENMSTEEFTQNFSSNFYYRSKEIMDLVNYAKSRNGKLKLQGFDCQPQQQYLIKRMQEVIAPIDPDFATTVPQAMVDFNRLYQHEKNGDSLTFYAQRDSFASFLKKYDQLLDGISGTGKGNQPSQKEIEIIQQSNRIFLDTYGSMPFGKLMLWPQAANHRDAAMLKIVEKYKETHPGAKIIIWAQNSHIENHGKPHNPVIWMGHGLKKKYGASYYSIGTVVYSGTNQNYNGSFSFEHKDPEYLAYHLNKVGNSNFILDLRDYPKTDFTAKLHLGMENNGSKAYFIAQDRFDGILFLSHSGPPHALNENN</sequence>
<proteinExistence type="predicted"/>
<organism evidence="1 2">
    <name type="scientific">Sediminicola luteus</name>
    <dbReference type="NCBI Taxonomy" id="319238"/>
    <lineage>
        <taxon>Bacteria</taxon>
        <taxon>Pseudomonadati</taxon>
        <taxon>Bacteroidota</taxon>
        <taxon>Flavobacteriia</taxon>
        <taxon>Flavobacteriales</taxon>
        <taxon>Flavobacteriaceae</taxon>
        <taxon>Sediminicola</taxon>
    </lineage>
</organism>
<dbReference type="Gene3D" id="3.40.1660.10">
    <property type="entry name" value="EreA-like (biosynthetic domain)"/>
    <property type="match status" value="1"/>
</dbReference>
<dbReference type="Proteomes" id="UP000219559">
    <property type="component" value="Unassembled WGS sequence"/>
</dbReference>
<protein>
    <recommendedName>
        <fullName evidence="3">Erythromycin esterase</fullName>
    </recommendedName>
</protein>
<dbReference type="OrthoDB" id="9810066at2"/>
<comment type="caution">
    <text evidence="1">The sequence shown here is derived from an EMBL/GenBank/DDBJ whole genome shotgun (WGS) entry which is preliminary data.</text>
</comment>
<dbReference type="GO" id="GO:0046677">
    <property type="term" value="P:response to antibiotic"/>
    <property type="evidence" value="ECO:0007669"/>
    <property type="project" value="InterPro"/>
</dbReference>
<dbReference type="SUPFAM" id="SSF159501">
    <property type="entry name" value="EreA/ChaN-like"/>
    <property type="match status" value="1"/>
</dbReference>
<reference evidence="1 2" key="1">
    <citation type="submission" date="2017-04" db="EMBL/GenBank/DDBJ databases">
        <title>A new member of the family Flavobacteriaceae isolated from ascidians.</title>
        <authorList>
            <person name="Chen L."/>
        </authorList>
    </citation>
    <scope>NUCLEOTIDE SEQUENCE [LARGE SCALE GENOMIC DNA]</scope>
    <source>
        <strain evidence="1 2">HQA918</strain>
    </source>
</reference>
<dbReference type="EMBL" id="NBWU01000004">
    <property type="protein sequence ID" value="PCE64066.1"/>
    <property type="molecule type" value="Genomic_DNA"/>
</dbReference>
<dbReference type="PANTHER" id="PTHR31299:SF0">
    <property type="entry name" value="ESTERASE, PUTATIVE (AFU_ORTHOLOGUE AFUA_1G05850)-RELATED"/>
    <property type="match status" value="1"/>
</dbReference>
<dbReference type="PANTHER" id="PTHR31299">
    <property type="entry name" value="ESTERASE, PUTATIVE (AFU_ORTHOLOGUE AFUA_1G05850)-RELATED"/>
    <property type="match status" value="1"/>
</dbReference>
<dbReference type="AlphaFoldDB" id="A0A2A4G7U8"/>
<accession>A0A2A4G7U8</accession>
<dbReference type="Gene3D" id="1.20.1440.30">
    <property type="entry name" value="Biosynthetic Protein domain"/>
    <property type="match status" value="1"/>
</dbReference>